<keyword evidence="8" id="KW-0807">Transducer</keyword>
<dbReference type="InterPro" id="IPR009030">
    <property type="entry name" value="Growth_fac_rcpt_cys_sf"/>
</dbReference>
<evidence type="ECO:0000259" key="10">
    <source>
        <dbReference type="Pfam" id="PF07699"/>
    </source>
</evidence>
<evidence type="ECO:0000256" key="6">
    <source>
        <dbReference type="ARBA" id="ARBA00023170"/>
    </source>
</evidence>
<evidence type="ECO:0000256" key="8">
    <source>
        <dbReference type="ARBA" id="ARBA00023224"/>
    </source>
</evidence>
<evidence type="ECO:0000256" key="7">
    <source>
        <dbReference type="ARBA" id="ARBA00023180"/>
    </source>
</evidence>
<evidence type="ECO:0000256" key="4">
    <source>
        <dbReference type="ARBA" id="ARBA00023040"/>
    </source>
</evidence>
<comment type="subcellular location">
    <subcellularLocation>
        <location evidence="1">Membrane</location>
    </subcellularLocation>
</comment>
<organism evidence="11">
    <name type="scientific">Chromera velia CCMP2878</name>
    <dbReference type="NCBI Taxonomy" id="1169474"/>
    <lineage>
        <taxon>Eukaryota</taxon>
        <taxon>Sar</taxon>
        <taxon>Alveolata</taxon>
        <taxon>Colpodellida</taxon>
        <taxon>Chromeraceae</taxon>
        <taxon>Chromera</taxon>
    </lineage>
</organism>
<dbReference type="PhylomeDB" id="A0A0G4IG19"/>
<sequence>MDAVMPIVNISVAEVNNNGAVLPSDTIALNLIQDTGCDQYVAAGVAPHFVETDRPALVVGPACSSAATGANLVFTGFKIIHVSPSATSPTLSDSSTFKGLLRVFPVVEYMGLAGLMNSFNVGRYGIVSTDQDVALSTVAGLKAQFLSAVLLFEVQLAASSIAVGTDLFDSTIDLMRNSDVKVIVLAGYANFLLGLWCAAYKKGFYGNDIMFIYTNWVQANFMTTVPTLTDCTKEQVLLASSNAFGTYGPLFPVDSSAEASTQMSNGRTPAQVKTEYLAACGSSCHEALASLYYDAMWDSFYALHNFMNNAATWTANGLSSSDFGTSPDPKRTQLYDGLYAQFLSNSFTGITGALSHDANADREGRLTITWIDWHSGSGEVITAGIWDHISSTQRNASRTCELCPPGQMNSAEDGSCVECGIGTYSSAEGATECLACPAGTFAFGTEQLMHELCLLVRGAGLSGRLRSSFLESRLLGSASGVGGGSDFV</sequence>
<dbReference type="PANTHER" id="PTHR10519">
    <property type="entry name" value="GABA-B RECEPTOR"/>
    <property type="match status" value="1"/>
</dbReference>
<dbReference type="VEuPathDB" id="CryptoDB:Cvel_2498"/>
<accession>A0A0G4IG19</accession>
<evidence type="ECO:0000256" key="5">
    <source>
        <dbReference type="ARBA" id="ARBA00023136"/>
    </source>
</evidence>
<evidence type="ECO:0000256" key="3">
    <source>
        <dbReference type="ARBA" id="ARBA00022989"/>
    </source>
</evidence>
<dbReference type="InterPro" id="IPR002455">
    <property type="entry name" value="GPCR3_GABA-B"/>
</dbReference>
<dbReference type="Gene3D" id="3.40.50.2300">
    <property type="match status" value="2"/>
</dbReference>
<dbReference type="InterPro" id="IPR011641">
    <property type="entry name" value="Tyr-kin_ephrin_A/B_rcpt-like"/>
</dbReference>
<keyword evidence="7" id="KW-0325">Glycoprotein</keyword>
<evidence type="ECO:0000313" key="11">
    <source>
        <dbReference type="EMBL" id="CEM56104.1"/>
    </source>
</evidence>
<dbReference type="SUPFAM" id="SSF57184">
    <property type="entry name" value="Growth factor receptor domain"/>
    <property type="match status" value="1"/>
</dbReference>
<dbReference type="EMBL" id="CDMZ01005942">
    <property type="protein sequence ID" value="CEM56104.1"/>
    <property type="molecule type" value="Genomic_DNA"/>
</dbReference>
<dbReference type="AlphaFoldDB" id="A0A0G4IG19"/>
<evidence type="ECO:0000259" key="9">
    <source>
        <dbReference type="Pfam" id="PF01094"/>
    </source>
</evidence>
<dbReference type="InterPro" id="IPR001828">
    <property type="entry name" value="ANF_lig-bd_rcpt"/>
</dbReference>
<keyword evidence="6" id="KW-0675">Receptor</keyword>
<dbReference type="PANTHER" id="PTHR10519:SF20">
    <property type="entry name" value="G-PROTEIN COUPLED RECEPTOR 156-RELATED"/>
    <property type="match status" value="1"/>
</dbReference>
<feature type="domain" description="Tyrosine-protein kinase ephrin type A/B receptor-like" evidence="10">
    <location>
        <begin position="408"/>
        <end position="441"/>
    </location>
</feature>
<protein>
    <recommendedName>
        <fullName evidence="12">Receptor ligand binding region domain-containing protein</fullName>
    </recommendedName>
</protein>
<feature type="domain" description="Receptor ligand binding region" evidence="9">
    <location>
        <begin position="8"/>
        <end position="368"/>
    </location>
</feature>
<dbReference type="GO" id="GO:0004965">
    <property type="term" value="F:G protein-coupled GABA receptor activity"/>
    <property type="evidence" value="ECO:0007669"/>
    <property type="project" value="InterPro"/>
</dbReference>
<keyword evidence="4" id="KW-0297">G-protein coupled receptor</keyword>
<dbReference type="SMART" id="SM01411">
    <property type="entry name" value="Ephrin_rec_like"/>
    <property type="match status" value="1"/>
</dbReference>
<proteinExistence type="predicted"/>
<keyword evidence="3" id="KW-1133">Transmembrane helix</keyword>
<evidence type="ECO:0000256" key="2">
    <source>
        <dbReference type="ARBA" id="ARBA00022692"/>
    </source>
</evidence>
<dbReference type="Gene3D" id="2.10.50.10">
    <property type="entry name" value="Tumor Necrosis Factor Receptor, subunit A, domain 2"/>
    <property type="match status" value="1"/>
</dbReference>
<evidence type="ECO:0000256" key="1">
    <source>
        <dbReference type="ARBA" id="ARBA00004370"/>
    </source>
</evidence>
<dbReference type="Pfam" id="PF07699">
    <property type="entry name" value="Ephrin_rec_like"/>
    <property type="match status" value="1"/>
</dbReference>
<gene>
    <name evidence="11" type="ORF">Cvel_2498</name>
</gene>
<dbReference type="GO" id="GO:0038039">
    <property type="term" value="C:G protein-coupled receptor heterodimeric complex"/>
    <property type="evidence" value="ECO:0007669"/>
    <property type="project" value="TreeGrafter"/>
</dbReference>
<dbReference type="PRINTS" id="PR01176">
    <property type="entry name" value="GABABRECEPTR"/>
</dbReference>
<evidence type="ECO:0008006" key="12">
    <source>
        <dbReference type="Google" id="ProtNLM"/>
    </source>
</evidence>
<dbReference type="Pfam" id="PF01094">
    <property type="entry name" value="ANF_receptor"/>
    <property type="match status" value="1"/>
</dbReference>
<keyword evidence="2" id="KW-0812">Transmembrane</keyword>
<reference evidence="11" key="1">
    <citation type="submission" date="2014-11" db="EMBL/GenBank/DDBJ databases">
        <authorList>
            <person name="Otto D Thomas"/>
            <person name="Naeem Raeece"/>
        </authorList>
    </citation>
    <scope>NUCLEOTIDE SEQUENCE</scope>
</reference>
<dbReference type="InterPro" id="IPR028082">
    <property type="entry name" value="Peripla_BP_I"/>
</dbReference>
<dbReference type="SUPFAM" id="SSF53822">
    <property type="entry name" value="Periplasmic binding protein-like I"/>
    <property type="match status" value="1"/>
</dbReference>
<name>A0A0G4IG19_9ALVE</name>
<keyword evidence="5" id="KW-0472">Membrane</keyword>